<proteinExistence type="predicted"/>
<evidence type="ECO:0000256" key="1">
    <source>
        <dbReference type="SAM" id="MobiDB-lite"/>
    </source>
</evidence>
<accession>A0A5C3KVG8</accession>
<dbReference type="STRING" id="230819.A0A5C3KVG8"/>
<name>A0A5C3KVG8_COPMA</name>
<evidence type="ECO:0000313" key="3">
    <source>
        <dbReference type="EMBL" id="TFK19908.1"/>
    </source>
</evidence>
<feature type="compositionally biased region" description="Polar residues" evidence="1">
    <location>
        <begin position="497"/>
        <end position="506"/>
    </location>
</feature>
<dbReference type="Proteomes" id="UP000307440">
    <property type="component" value="Unassembled WGS sequence"/>
</dbReference>
<feature type="compositionally biased region" description="Pro residues" evidence="1">
    <location>
        <begin position="454"/>
        <end position="464"/>
    </location>
</feature>
<reference evidence="3 4" key="1">
    <citation type="journal article" date="2019" name="Nat. Ecol. Evol.">
        <title>Megaphylogeny resolves global patterns of mushroom evolution.</title>
        <authorList>
            <person name="Varga T."/>
            <person name="Krizsan K."/>
            <person name="Foldi C."/>
            <person name="Dima B."/>
            <person name="Sanchez-Garcia M."/>
            <person name="Sanchez-Ramirez S."/>
            <person name="Szollosi G.J."/>
            <person name="Szarkandi J.G."/>
            <person name="Papp V."/>
            <person name="Albert L."/>
            <person name="Andreopoulos W."/>
            <person name="Angelini C."/>
            <person name="Antonin V."/>
            <person name="Barry K.W."/>
            <person name="Bougher N.L."/>
            <person name="Buchanan P."/>
            <person name="Buyck B."/>
            <person name="Bense V."/>
            <person name="Catcheside P."/>
            <person name="Chovatia M."/>
            <person name="Cooper J."/>
            <person name="Damon W."/>
            <person name="Desjardin D."/>
            <person name="Finy P."/>
            <person name="Geml J."/>
            <person name="Haridas S."/>
            <person name="Hughes K."/>
            <person name="Justo A."/>
            <person name="Karasinski D."/>
            <person name="Kautmanova I."/>
            <person name="Kiss B."/>
            <person name="Kocsube S."/>
            <person name="Kotiranta H."/>
            <person name="LaButti K.M."/>
            <person name="Lechner B.E."/>
            <person name="Liimatainen K."/>
            <person name="Lipzen A."/>
            <person name="Lukacs Z."/>
            <person name="Mihaltcheva S."/>
            <person name="Morgado L.N."/>
            <person name="Niskanen T."/>
            <person name="Noordeloos M.E."/>
            <person name="Ohm R.A."/>
            <person name="Ortiz-Santana B."/>
            <person name="Ovrebo C."/>
            <person name="Racz N."/>
            <person name="Riley R."/>
            <person name="Savchenko A."/>
            <person name="Shiryaev A."/>
            <person name="Soop K."/>
            <person name="Spirin V."/>
            <person name="Szebenyi C."/>
            <person name="Tomsovsky M."/>
            <person name="Tulloss R.E."/>
            <person name="Uehling J."/>
            <person name="Grigoriev I.V."/>
            <person name="Vagvolgyi C."/>
            <person name="Papp T."/>
            <person name="Martin F.M."/>
            <person name="Miettinen O."/>
            <person name="Hibbett D.S."/>
            <person name="Nagy L.G."/>
        </authorList>
    </citation>
    <scope>NUCLEOTIDE SEQUENCE [LARGE SCALE GENOMIC DNA]</scope>
    <source>
        <strain evidence="3 4">CBS 121175</strain>
    </source>
</reference>
<sequence length="548" mass="61646">MKLEDTEDAFNTAGPLLITDIIHTCEESSVFHRCLIHCILHIAVTQGPGLEKFQLKLAETQPRTEHAIDVHKTPLIPLPTWKIDEATIVGNTKVDNALVNELHLRNQPTTWMNYVQILAGDQLSIACLCSLANIRAGHEDCYSSFRWGIWMPGLFHTKIADMHGFFITHWGKPNAGTQNPGCLSFHNTLLWHLPISLSSLPTFCTCHDLVFISLYARILHCLLLVSGHKSLKEFCLKVETWDTFYQHGKAVLNQFANAHFHGNGRSKYVYEMLCIIHNLMWVWPKPIAHIVLNNWLLNPTGKENSFIKVDLMQEHTNYWIKVFYKAQGPNSSWEWLEMISPCIYILWHLANTMKHSLGTDIGTSHAPADLSRDLGVLMQSLEEHDVYILKEGRKLDEDDPPVVDIILAGAGALLNSGSRRSLEEYNCVFQQLQKQCRIIPVVDINIALNHLPEDPSPTTIPPAPDIEETNASAHDNTNMSESEEEEEEVGVSMETSLAFSSSDNEPTLSCKNLEDVAFDMDDVEANNNNNVAGTEGDGFTLDDVLSVY</sequence>
<dbReference type="AlphaFoldDB" id="A0A5C3KVG8"/>
<dbReference type="InterPro" id="IPR046496">
    <property type="entry name" value="DUF6589"/>
</dbReference>
<feature type="domain" description="DUF6589" evidence="2">
    <location>
        <begin position="259"/>
        <end position="365"/>
    </location>
</feature>
<dbReference type="EMBL" id="ML210319">
    <property type="protein sequence ID" value="TFK19908.1"/>
    <property type="molecule type" value="Genomic_DNA"/>
</dbReference>
<keyword evidence="4" id="KW-1185">Reference proteome</keyword>
<dbReference type="Pfam" id="PF20231">
    <property type="entry name" value="DUF6589"/>
    <property type="match status" value="2"/>
</dbReference>
<evidence type="ECO:0000313" key="4">
    <source>
        <dbReference type="Proteomes" id="UP000307440"/>
    </source>
</evidence>
<feature type="region of interest" description="Disordered" evidence="1">
    <location>
        <begin position="452"/>
        <end position="506"/>
    </location>
</feature>
<protein>
    <recommendedName>
        <fullName evidence="2">DUF6589 domain-containing protein</fullName>
    </recommendedName>
</protein>
<feature type="domain" description="DUF6589" evidence="2">
    <location>
        <begin position="12"/>
        <end position="258"/>
    </location>
</feature>
<dbReference type="OrthoDB" id="2496395at2759"/>
<evidence type="ECO:0000259" key="2">
    <source>
        <dbReference type="Pfam" id="PF20231"/>
    </source>
</evidence>
<organism evidence="3 4">
    <name type="scientific">Coprinopsis marcescibilis</name>
    <name type="common">Agaric fungus</name>
    <name type="synonym">Psathyrella marcescibilis</name>
    <dbReference type="NCBI Taxonomy" id="230819"/>
    <lineage>
        <taxon>Eukaryota</taxon>
        <taxon>Fungi</taxon>
        <taxon>Dikarya</taxon>
        <taxon>Basidiomycota</taxon>
        <taxon>Agaricomycotina</taxon>
        <taxon>Agaricomycetes</taxon>
        <taxon>Agaricomycetidae</taxon>
        <taxon>Agaricales</taxon>
        <taxon>Agaricineae</taxon>
        <taxon>Psathyrellaceae</taxon>
        <taxon>Coprinopsis</taxon>
    </lineage>
</organism>
<gene>
    <name evidence="3" type="ORF">FA15DRAFT_708537</name>
</gene>